<evidence type="ECO:0000313" key="5">
    <source>
        <dbReference type="EMBL" id="CAE0671485.1"/>
    </source>
</evidence>
<feature type="transmembrane region" description="Helical" evidence="3">
    <location>
        <begin position="347"/>
        <end position="371"/>
    </location>
</feature>
<dbReference type="Pfam" id="PF05368">
    <property type="entry name" value="NmrA"/>
    <property type="match status" value="1"/>
</dbReference>
<dbReference type="InterPro" id="IPR051164">
    <property type="entry name" value="NmrA-like_oxidored"/>
</dbReference>
<keyword evidence="2" id="KW-0521">NADP</keyword>
<dbReference type="EMBL" id="HBIV01032446">
    <property type="protein sequence ID" value="CAE0671486.1"/>
    <property type="molecule type" value="Transcribed_RNA"/>
</dbReference>
<gene>
    <name evidence="5" type="ORF">LGLO00237_LOCUS23132</name>
    <name evidence="6" type="ORF">LGLO00237_LOCUS23133</name>
    <name evidence="7" type="ORF">LGLO00237_LOCUS23134</name>
    <name evidence="8" type="ORF">LGLO00237_LOCUS23142</name>
</gene>
<evidence type="ECO:0000313" key="7">
    <source>
        <dbReference type="EMBL" id="CAE0671487.1"/>
    </source>
</evidence>
<evidence type="ECO:0000256" key="2">
    <source>
        <dbReference type="ARBA" id="ARBA00022857"/>
    </source>
</evidence>
<accession>A0A6V3Q5T3</accession>
<proteinExistence type="inferred from homology"/>
<dbReference type="InterPro" id="IPR036291">
    <property type="entry name" value="NAD(P)-bd_dom_sf"/>
</dbReference>
<dbReference type="InterPro" id="IPR008030">
    <property type="entry name" value="NmrA-like"/>
</dbReference>
<dbReference type="Gene3D" id="3.90.25.10">
    <property type="entry name" value="UDP-galactose 4-epimerase, domain 1"/>
    <property type="match status" value="1"/>
</dbReference>
<protein>
    <recommendedName>
        <fullName evidence="4">NmrA-like domain-containing protein</fullName>
    </recommendedName>
</protein>
<name>A0A6V3Q5T3_9EUKA</name>
<feature type="domain" description="NmrA-like" evidence="4">
    <location>
        <begin position="21"/>
        <end position="251"/>
    </location>
</feature>
<keyword evidence="3" id="KW-0472">Membrane</keyword>
<dbReference type="PANTHER" id="PTHR42748:SF7">
    <property type="entry name" value="NMRA LIKE REDOX SENSOR 1-RELATED"/>
    <property type="match status" value="1"/>
</dbReference>
<dbReference type="EMBL" id="HBIV01032457">
    <property type="protein sequence ID" value="CAE0671495.1"/>
    <property type="molecule type" value="Transcribed_RNA"/>
</dbReference>
<dbReference type="Gene3D" id="3.40.50.720">
    <property type="entry name" value="NAD(P)-binding Rossmann-like Domain"/>
    <property type="match status" value="1"/>
</dbReference>
<dbReference type="EMBL" id="HBIV01032447">
    <property type="protein sequence ID" value="CAE0671487.1"/>
    <property type="molecule type" value="Transcribed_RNA"/>
</dbReference>
<dbReference type="AlphaFoldDB" id="A0A6V3Q5T3"/>
<dbReference type="PANTHER" id="PTHR42748">
    <property type="entry name" value="NITROGEN METABOLITE REPRESSION PROTEIN NMRA FAMILY MEMBER"/>
    <property type="match status" value="1"/>
</dbReference>
<reference evidence="7" key="1">
    <citation type="submission" date="2021-01" db="EMBL/GenBank/DDBJ databases">
        <authorList>
            <person name="Corre E."/>
            <person name="Pelletier E."/>
            <person name="Niang G."/>
            <person name="Scheremetjew M."/>
            <person name="Finn R."/>
            <person name="Kale V."/>
            <person name="Holt S."/>
            <person name="Cochrane G."/>
            <person name="Meng A."/>
            <person name="Brown T."/>
            <person name="Cohen L."/>
        </authorList>
    </citation>
    <scope>NUCLEOTIDE SEQUENCE</scope>
    <source>
        <strain evidence="7">CCCM811</strain>
    </source>
</reference>
<evidence type="ECO:0000313" key="8">
    <source>
        <dbReference type="EMBL" id="CAE0671495.1"/>
    </source>
</evidence>
<comment type="similarity">
    <text evidence="1">Belongs to the NmrA-type oxidoreductase family.</text>
</comment>
<evidence type="ECO:0000256" key="1">
    <source>
        <dbReference type="ARBA" id="ARBA00006328"/>
    </source>
</evidence>
<evidence type="ECO:0000256" key="3">
    <source>
        <dbReference type="SAM" id="Phobius"/>
    </source>
</evidence>
<dbReference type="SUPFAM" id="SSF51735">
    <property type="entry name" value="NAD(P)-binding Rossmann-fold domains"/>
    <property type="match status" value="1"/>
</dbReference>
<dbReference type="EMBL" id="HBIV01032445">
    <property type="protein sequence ID" value="CAE0671485.1"/>
    <property type="molecule type" value="Transcribed_RNA"/>
</dbReference>
<organism evidence="7">
    <name type="scientific">Lotharella globosa</name>
    <dbReference type="NCBI Taxonomy" id="91324"/>
    <lineage>
        <taxon>Eukaryota</taxon>
        <taxon>Sar</taxon>
        <taxon>Rhizaria</taxon>
        <taxon>Cercozoa</taxon>
        <taxon>Chlorarachniophyceae</taxon>
        <taxon>Lotharella</taxon>
    </lineage>
</organism>
<keyword evidence="3" id="KW-1133">Transmembrane helix</keyword>
<keyword evidence="3" id="KW-0812">Transmembrane</keyword>
<sequence>MALCCYEGSAPDEGPSAEANAILVTAGHSAKGRFIVKALFEAKKGFQVKALVDDPFSEQSQVIADMGAMVVKGSISTLERIWLATKGCGTAICCLDPMDIVTDDAKATHERVLNFAEHCHEKKIRNFVLCGDYAELQKLDVDPAAELLKLGFKSVHVVAQPLFCFEDFTERLGGMFVGLSKNSCRMELDVDPKSELPMACAEDAGKIVANCALNPSRLTENPIRVNATARTLEGYAKDLSEATGIQVSYARSASTGRISAKEALQYKQIISAYGTHGQKRMEGIKSKDFLLWAEDVKFSFKEFLKNIRRSNSKPTGNSESLMAMEEMNLLNQLKKVNKDASHVVDDFYYLHIAIVVVITIITSTIATIICFSS</sequence>
<evidence type="ECO:0000313" key="6">
    <source>
        <dbReference type="EMBL" id="CAE0671486.1"/>
    </source>
</evidence>
<evidence type="ECO:0000259" key="4">
    <source>
        <dbReference type="Pfam" id="PF05368"/>
    </source>
</evidence>